<reference evidence="1 2" key="1">
    <citation type="submission" date="2023-05" db="EMBL/GenBank/DDBJ databases">
        <title>Genome sequence of Pinibacter sp. MAH-24.</title>
        <authorList>
            <person name="Huq M.A."/>
        </authorList>
    </citation>
    <scope>NUCLEOTIDE SEQUENCE [LARGE SCALE GENOMIC DNA]</scope>
    <source>
        <strain evidence="1 2">MAH-24</strain>
    </source>
</reference>
<dbReference type="Proteomes" id="UP001226434">
    <property type="component" value="Unassembled WGS sequence"/>
</dbReference>
<gene>
    <name evidence="1" type="ORF">QJ048_01830</name>
</gene>
<name>A0ABT6R7D9_9BACT</name>
<keyword evidence="2" id="KW-1185">Reference proteome</keyword>
<sequence length="272" mass="30952">MSMYKYFLALSLIVSQSFCFGQANRNRDTSYSQLQNKIGGTYVGSLDTEKDTTYFYESITFKYGTDSFFYWNNSKWLIDQTAGFGKGTYKISGKKLYLNFENSDVVPALKTRVNIIKQKSSRDSNKIITVQGMDSSGLKAINYISAVLLNKNRDTVYRHSLDSHGGQHTFMLKDSDFPVTGQAIYIGCKPCSFTIEKSESYNVNICFQPYQYAELCNGEKWEYDILDFPFSAGATFLEVRLSGEFPASHPKTLVLSSYQKASDNRTQKIMIR</sequence>
<evidence type="ECO:0008006" key="3">
    <source>
        <dbReference type="Google" id="ProtNLM"/>
    </source>
</evidence>
<evidence type="ECO:0000313" key="1">
    <source>
        <dbReference type="EMBL" id="MDI3318489.1"/>
    </source>
</evidence>
<accession>A0ABT6R7D9</accession>
<dbReference type="EMBL" id="JASBRG010000001">
    <property type="protein sequence ID" value="MDI3318489.1"/>
    <property type="molecule type" value="Genomic_DNA"/>
</dbReference>
<organism evidence="1 2">
    <name type="scientific">Pinibacter soli</name>
    <dbReference type="NCBI Taxonomy" id="3044211"/>
    <lineage>
        <taxon>Bacteria</taxon>
        <taxon>Pseudomonadati</taxon>
        <taxon>Bacteroidota</taxon>
        <taxon>Chitinophagia</taxon>
        <taxon>Chitinophagales</taxon>
        <taxon>Chitinophagaceae</taxon>
        <taxon>Pinibacter</taxon>
    </lineage>
</organism>
<comment type="caution">
    <text evidence="1">The sequence shown here is derived from an EMBL/GenBank/DDBJ whole genome shotgun (WGS) entry which is preliminary data.</text>
</comment>
<protein>
    <recommendedName>
        <fullName evidence="3">DUF4377 domain-containing protein</fullName>
    </recommendedName>
</protein>
<proteinExistence type="predicted"/>
<dbReference type="RefSeq" id="WP_282332621.1">
    <property type="nucleotide sequence ID" value="NZ_JASBRG010000001.1"/>
</dbReference>
<evidence type="ECO:0000313" key="2">
    <source>
        <dbReference type="Proteomes" id="UP001226434"/>
    </source>
</evidence>